<dbReference type="RefSeq" id="WP_082065494.1">
    <property type="nucleotide sequence ID" value="NZ_JZXN01000016.1"/>
</dbReference>
<protein>
    <submittedName>
        <fullName evidence="10">Spermidine Putrescine ABC transporter permease component potC</fullName>
    </submittedName>
</protein>
<keyword evidence="4" id="KW-1003">Cell membrane</keyword>
<dbReference type="Proteomes" id="UP000033750">
    <property type="component" value="Unassembled WGS sequence"/>
</dbReference>
<keyword evidence="3" id="KW-0813">Transport</keyword>
<dbReference type="GO" id="GO:0055085">
    <property type="term" value="P:transmembrane transport"/>
    <property type="evidence" value="ECO:0007669"/>
    <property type="project" value="InterPro"/>
</dbReference>
<dbReference type="PROSITE" id="PS50928">
    <property type="entry name" value="ABC_TM1"/>
    <property type="match status" value="1"/>
</dbReference>
<dbReference type="STRING" id="29561.MM26B8_02360"/>
<sequence length="300" mass="33806">MNKLVSFIKHSYIYIILALTYIPLCFAVVFSFNKPSDKGFLSSYWNRFSDEAWVNFWENGRDVALINSLIIALFTALLVIIISLITVFALWRQRNKKIASAVNSITNIPLINPDNITAIGLVLVFGLLFGTLANTEEGLIRGIVGHTIMSLPYGITLMLPRSDKFNKSLLEASQDLGFSPIRSWFKTYFIYMIPSIIFSGIVAAFLSLDDFIILRTLTNTSTLGTKLYESDFQAWGLVVGAALMFLTIIGNFVWIFYKIKNNKKISKKTSDKNLFVRLKNNSNTTTEEFVLKKGANDGTK</sequence>
<feature type="transmembrane region" description="Helical" evidence="8">
    <location>
        <begin position="112"/>
        <end position="133"/>
    </location>
</feature>
<evidence type="ECO:0000313" key="11">
    <source>
        <dbReference type="Proteomes" id="UP000033750"/>
    </source>
</evidence>
<evidence type="ECO:0000256" key="3">
    <source>
        <dbReference type="ARBA" id="ARBA00022448"/>
    </source>
</evidence>
<evidence type="ECO:0000256" key="1">
    <source>
        <dbReference type="ARBA" id="ARBA00004651"/>
    </source>
</evidence>
<evidence type="ECO:0000256" key="6">
    <source>
        <dbReference type="ARBA" id="ARBA00022989"/>
    </source>
</evidence>
<evidence type="ECO:0000256" key="7">
    <source>
        <dbReference type="ARBA" id="ARBA00023136"/>
    </source>
</evidence>
<dbReference type="InterPro" id="IPR035906">
    <property type="entry name" value="MetI-like_sf"/>
</dbReference>
<keyword evidence="5 8" id="KW-0812">Transmembrane</keyword>
<feature type="domain" description="ABC transmembrane type-1" evidence="9">
    <location>
        <begin position="65"/>
        <end position="256"/>
    </location>
</feature>
<evidence type="ECO:0000259" key="9">
    <source>
        <dbReference type="PROSITE" id="PS50928"/>
    </source>
</evidence>
<feature type="transmembrane region" description="Helical" evidence="8">
    <location>
        <begin position="188"/>
        <end position="214"/>
    </location>
</feature>
<feature type="transmembrane region" description="Helical" evidence="8">
    <location>
        <begin position="139"/>
        <end position="159"/>
    </location>
</feature>
<dbReference type="SUPFAM" id="SSF161098">
    <property type="entry name" value="MetI-like"/>
    <property type="match status" value="1"/>
</dbReference>
<evidence type="ECO:0000256" key="8">
    <source>
        <dbReference type="SAM" id="Phobius"/>
    </source>
</evidence>
<reference evidence="10 11" key="1">
    <citation type="submission" date="2015-03" db="EMBL/GenBank/DDBJ databases">
        <title>Genome sequence of Mycoplasma meleagridis strain ATCC 25294.</title>
        <authorList>
            <person name="Yacoub E."/>
            <person name="Blanchard A."/>
            <person name="Sirand-Pugnet P."/>
            <person name="Mardassi B.B.A."/>
        </authorList>
    </citation>
    <scope>NUCLEOTIDE SEQUENCE [LARGE SCALE GENOMIC DNA]</scope>
    <source>
        <strain evidence="10 11">ATCC 25294</strain>
    </source>
</reference>
<dbReference type="EMBL" id="JZXN01000016">
    <property type="protein sequence ID" value="KKB26821.1"/>
    <property type="molecule type" value="Genomic_DNA"/>
</dbReference>
<evidence type="ECO:0000256" key="4">
    <source>
        <dbReference type="ARBA" id="ARBA00022475"/>
    </source>
</evidence>
<dbReference type="AlphaFoldDB" id="A0A0F5H0H3"/>
<dbReference type="Gene3D" id="1.10.3720.10">
    <property type="entry name" value="MetI-like"/>
    <property type="match status" value="1"/>
</dbReference>
<dbReference type="OrthoDB" id="9782004at2"/>
<comment type="subcellular location">
    <subcellularLocation>
        <location evidence="1">Cell membrane</location>
        <topology evidence="1">Multi-pass membrane protein</topology>
    </subcellularLocation>
</comment>
<comment type="similarity">
    <text evidence="2">Belongs to the binding-protein-dependent transport system permease family. CysTW subfamily.</text>
</comment>
<feature type="transmembrane region" description="Helical" evidence="8">
    <location>
        <begin position="234"/>
        <end position="257"/>
    </location>
</feature>
<gene>
    <name evidence="10" type="primary">potC</name>
    <name evidence="10" type="ORF">MMELEA_05020</name>
</gene>
<feature type="transmembrane region" description="Helical" evidence="8">
    <location>
        <begin position="64"/>
        <end position="91"/>
    </location>
</feature>
<dbReference type="PANTHER" id="PTHR43848:SF2">
    <property type="entry name" value="PUTRESCINE TRANSPORT SYSTEM PERMEASE PROTEIN POTI"/>
    <property type="match status" value="1"/>
</dbReference>
<organism evidence="10 11">
    <name type="scientific">Mycoplasmopsis meleagridis ATCC 25294</name>
    <dbReference type="NCBI Taxonomy" id="1264554"/>
    <lineage>
        <taxon>Bacteria</taxon>
        <taxon>Bacillati</taxon>
        <taxon>Mycoplasmatota</taxon>
        <taxon>Mycoplasmoidales</taxon>
        <taxon>Metamycoplasmataceae</taxon>
        <taxon>Mycoplasmopsis</taxon>
    </lineage>
</organism>
<evidence type="ECO:0000256" key="2">
    <source>
        <dbReference type="ARBA" id="ARBA00007069"/>
    </source>
</evidence>
<dbReference type="PANTHER" id="PTHR43848">
    <property type="entry name" value="PUTRESCINE TRANSPORT SYSTEM PERMEASE PROTEIN POTI"/>
    <property type="match status" value="1"/>
</dbReference>
<keyword evidence="7 8" id="KW-0472">Membrane</keyword>
<proteinExistence type="inferred from homology"/>
<evidence type="ECO:0000313" key="10">
    <source>
        <dbReference type="EMBL" id="KKB26821.1"/>
    </source>
</evidence>
<dbReference type="CDD" id="cd06261">
    <property type="entry name" value="TM_PBP2"/>
    <property type="match status" value="1"/>
</dbReference>
<evidence type="ECO:0000256" key="5">
    <source>
        <dbReference type="ARBA" id="ARBA00022692"/>
    </source>
</evidence>
<dbReference type="GO" id="GO:0005886">
    <property type="term" value="C:plasma membrane"/>
    <property type="evidence" value="ECO:0007669"/>
    <property type="project" value="UniProtKB-SubCell"/>
</dbReference>
<dbReference type="InterPro" id="IPR000515">
    <property type="entry name" value="MetI-like"/>
</dbReference>
<feature type="transmembrane region" description="Helical" evidence="8">
    <location>
        <begin position="12"/>
        <end position="32"/>
    </location>
</feature>
<name>A0A0F5H0H3_9BACT</name>
<accession>A0A0F5H0H3</accession>
<dbReference type="InterPro" id="IPR051789">
    <property type="entry name" value="Bact_Polyamine_Transport"/>
</dbReference>
<keyword evidence="11" id="KW-1185">Reference proteome</keyword>
<dbReference type="PATRIC" id="fig|1264554.4.peg.446"/>
<comment type="caution">
    <text evidence="10">The sequence shown here is derived from an EMBL/GenBank/DDBJ whole genome shotgun (WGS) entry which is preliminary data.</text>
</comment>
<keyword evidence="6 8" id="KW-1133">Transmembrane helix</keyword>